<proteinExistence type="predicted"/>
<name>A0ABT7LEQ0_9BURK</name>
<reference evidence="2 3" key="1">
    <citation type="submission" date="2023-06" db="EMBL/GenBank/DDBJ databases">
        <title>Pelomonas sp. APW6 16S ribosomal RNA gene genome sequencing and assembly.</title>
        <authorList>
            <person name="Woo H."/>
        </authorList>
    </citation>
    <scope>NUCLEOTIDE SEQUENCE [LARGE SCALE GENOMIC DNA]</scope>
    <source>
        <strain evidence="2 3">APW6</strain>
    </source>
</reference>
<gene>
    <name evidence="2" type="ORF">QRD43_05375</name>
</gene>
<evidence type="ECO:0000256" key="1">
    <source>
        <dbReference type="SAM" id="Phobius"/>
    </source>
</evidence>
<evidence type="ECO:0000313" key="2">
    <source>
        <dbReference type="EMBL" id="MDL5031334.1"/>
    </source>
</evidence>
<sequence>MTPRHPRIAHRQRGQSTTEFLVALIAMVPIFLAVNYLGRYADMQQRATQASRYAAFQRALEPSTARLSDAVLADQTRARLFLAPKALNGGAIRSDDTVASAKDAKQLPAFWRDLGGEALLNNPSKVTVGWTTHDLNSKGMNTGLDKVTEFMGKDYAPGHRAQVELTLLNRLSQAEAKPADLKIGAATAAAGDMMGSGGTDETVATVSPLVPVRFIPSPVRTAVSLVVSLLEGSSHKPEFGCIKANVVASHRLEGDTQRDSCR</sequence>
<evidence type="ECO:0000313" key="3">
    <source>
        <dbReference type="Proteomes" id="UP001238603"/>
    </source>
</evidence>
<dbReference type="RefSeq" id="WP_285981442.1">
    <property type="nucleotide sequence ID" value="NZ_JASVDS010000001.1"/>
</dbReference>
<dbReference type="Proteomes" id="UP001238603">
    <property type="component" value="Unassembled WGS sequence"/>
</dbReference>
<keyword evidence="1" id="KW-1133">Transmembrane helix</keyword>
<organism evidence="2 3">
    <name type="scientific">Roseateles subflavus</name>
    <dbReference type="NCBI Taxonomy" id="3053353"/>
    <lineage>
        <taxon>Bacteria</taxon>
        <taxon>Pseudomonadati</taxon>
        <taxon>Pseudomonadota</taxon>
        <taxon>Betaproteobacteria</taxon>
        <taxon>Burkholderiales</taxon>
        <taxon>Sphaerotilaceae</taxon>
        <taxon>Roseateles</taxon>
    </lineage>
</organism>
<keyword evidence="3" id="KW-1185">Reference proteome</keyword>
<keyword evidence="1" id="KW-0812">Transmembrane</keyword>
<accession>A0ABT7LEQ0</accession>
<keyword evidence="1" id="KW-0472">Membrane</keyword>
<dbReference type="EMBL" id="JASVDS010000001">
    <property type="protein sequence ID" value="MDL5031334.1"/>
    <property type="molecule type" value="Genomic_DNA"/>
</dbReference>
<protein>
    <submittedName>
        <fullName evidence="2">Pilus assembly protein</fullName>
    </submittedName>
</protein>
<comment type="caution">
    <text evidence="2">The sequence shown here is derived from an EMBL/GenBank/DDBJ whole genome shotgun (WGS) entry which is preliminary data.</text>
</comment>
<feature type="transmembrane region" description="Helical" evidence="1">
    <location>
        <begin position="20"/>
        <end position="38"/>
    </location>
</feature>